<comment type="caution">
    <text evidence="4">The sequence shown here is derived from an EMBL/GenBank/DDBJ whole genome shotgun (WGS) entry which is preliminary data.</text>
</comment>
<dbReference type="Gene3D" id="1.25.40.20">
    <property type="entry name" value="Ankyrin repeat-containing domain"/>
    <property type="match status" value="3"/>
</dbReference>
<dbReference type="Proteomes" id="UP001239445">
    <property type="component" value="Unassembled WGS sequence"/>
</dbReference>
<dbReference type="InterPro" id="IPR036770">
    <property type="entry name" value="Ankyrin_rpt-contain_sf"/>
</dbReference>
<accession>A0AAJ0B4L1</accession>
<dbReference type="PANTHER" id="PTHR24198">
    <property type="entry name" value="ANKYRIN REPEAT AND PROTEIN KINASE DOMAIN-CONTAINING PROTEIN"/>
    <property type="match status" value="1"/>
</dbReference>
<gene>
    <name evidence="4" type="ORF">QBC47DRAFT_83053</name>
</gene>
<dbReference type="PROSITE" id="PS50297">
    <property type="entry name" value="ANK_REP_REGION"/>
    <property type="match status" value="3"/>
</dbReference>
<dbReference type="SUPFAM" id="SSF48403">
    <property type="entry name" value="Ankyrin repeat"/>
    <property type="match status" value="2"/>
</dbReference>
<dbReference type="SMART" id="SM00248">
    <property type="entry name" value="ANK"/>
    <property type="match status" value="13"/>
</dbReference>
<dbReference type="AlphaFoldDB" id="A0AAJ0B4L1"/>
<evidence type="ECO:0000256" key="3">
    <source>
        <dbReference type="PROSITE-ProRule" id="PRU00023"/>
    </source>
</evidence>
<feature type="repeat" description="ANK" evidence="3">
    <location>
        <begin position="215"/>
        <end position="243"/>
    </location>
</feature>
<evidence type="ECO:0000313" key="4">
    <source>
        <dbReference type="EMBL" id="KAK1751546.1"/>
    </source>
</evidence>
<evidence type="ECO:0000256" key="2">
    <source>
        <dbReference type="ARBA" id="ARBA00023043"/>
    </source>
</evidence>
<feature type="repeat" description="ANK" evidence="3">
    <location>
        <begin position="422"/>
        <end position="454"/>
    </location>
</feature>
<reference evidence="4" key="1">
    <citation type="submission" date="2023-06" db="EMBL/GenBank/DDBJ databases">
        <title>Genome-scale phylogeny and comparative genomics of the fungal order Sordariales.</title>
        <authorList>
            <consortium name="Lawrence Berkeley National Laboratory"/>
            <person name="Hensen N."/>
            <person name="Bonometti L."/>
            <person name="Westerberg I."/>
            <person name="Brannstrom I.O."/>
            <person name="Guillou S."/>
            <person name="Cros-Aarteil S."/>
            <person name="Calhoun S."/>
            <person name="Haridas S."/>
            <person name="Kuo A."/>
            <person name="Mondo S."/>
            <person name="Pangilinan J."/>
            <person name="Riley R."/>
            <person name="Labutti K."/>
            <person name="Andreopoulos B."/>
            <person name="Lipzen A."/>
            <person name="Chen C."/>
            <person name="Yanf M."/>
            <person name="Daum C."/>
            <person name="Ng V."/>
            <person name="Clum A."/>
            <person name="Steindorff A."/>
            <person name="Ohm R."/>
            <person name="Martin F."/>
            <person name="Silar P."/>
            <person name="Natvig D."/>
            <person name="Lalanne C."/>
            <person name="Gautier V."/>
            <person name="Ament-Velasquez S.L."/>
            <person name="Kruys A."/>
            <person name="Hutchinson M.I."/>
            <person name="Powell A.J."/>
            <person name="Barry K."/>
            <person name="Miller A.N."/>
            <person name="Grigoriev I.V."/>
            <person name="Debuchy R."/>
            <person name="Gladieux P."/>
            <person name="Thoren M.H."/>
            <person name="Johannesson H."/>
        </authorList>
    </citation>
    <scope>NUCLEOTIDE SEQUENCE</scope>
    <source>
        <strain evidence="4">PSN4</strain>
    </source>
</reference>
<dbReference type="PROSITE" id="PS50088">
    <property type="entry name" value="ANK_REPEAT"/>
    <property type="match status" value="5"/>
</dbReference>
<keyword evidence="2 3" id="KW-0040">ANK repeat</keyword>
<organism evidence="4 5">
    <name type="scientific">Echria macrotheca</name>
    <dbReference type="NCBI Taxonomy" id="438768"/>
    <lineage>
        <taxon>Eukaryota</taxon>
        <taxon>Fungi</taxon>
        <taxon>Dikarya</taxon>
        <taxon>Ascomycota</taxon>
        <taxon>Pezizomycotina</taxon>
        <taxon>Sordariomycetes</taxon>
        <taxon>Sordariomycetidae</taxon>
        <taxon>Sordariales</taxon>
        <taxon>Schizotheciaceae</taxon>
        <taxon>Echria</taxon>
    </lineage>
</organism>
<dbReference type="Pfam" id="PF12796">
    <property type="entry name" value="Ank_2"/>
    <property type="match status" value="2"/>
</dbReference>
<feature type="repeat" description="ANK" evidence="3">
    <location>
        <begin position="993"/>
        <end position="1025"/>
    </location>
</feature>
<evidence type="ECO:0000256" key="1">
    <source>
        <dbReference type="ARBA" id="ARBA00022737"/>
    </source>
</evidence>
<feature type="repeat" description="ANK" evidence="3">
    <location>
        <begin position="458"/>
        <end position="482"/>
    </location>
</feature>
<feature type="repeat" description="ANK" evidence="3">
    <location>
        <begin position="958"/>
        <end position="990"/>
    </location>
</feature>
<dbReference type="PANTHER" id="PTHR24198:SF165">
    <property type="entry name" value="ANKYRIN REPEAT-CONTAINING PROTEIN-RELATED"/>
    <property type="match status" value="1"/>
</dbReference>
<dbReference type="InterPro" id="IPR002110">
    <property type="entry name" value="Ankyrin_rpt"/>
</dbReference>
<dbReference type="EMBL" id="MU839842">
    <property type="protein sequence ID" value="KAK1751546.1"/>
    <property type="molecule type" value="Genomic_DNA"/>
</dbReference>
<sequence length="1075" mass="118500">MPWFEFTQEFNKIFAAARLSRLPPAHYPVSSMSEEAMWMFLSNLCANTARDIGSWDARNPLAQLRGALSMNMPDDGEAEGKQRHEILLHGSRYDKARESLRLAIFYISNNVVLDYRGNDQPWRDQQFWDGLRLLFTTTGMLHRPAPFNLRNAGYTLSAFCEKMFTALIYYFIETDGTCATTYHFCQQTLRWLLQAGQDPNIRLQDPRYPDCTNLPIGFAAERANVSLVKMLLEFGADPSLTDTLWGLLYTRYLNPDAPERGDLDDECSNPGESSDVKVYSPDVDTIEIIDMISCSTPHGETIMAIDSSLLLSLEHGDIFVARKLQQLGADLSYEEECDPLDFFGCIHSLTALSAISGFIPASGWTRLPVQYTIELLAANGITVLLDHQVVADALIRATIANNQCTIRYLVEAGGDINAHNKLGLTALHAAARLQSPEPCKLLLQLGANPNGSNPGFPSPLHIACLRGNDAMIQTLLTAGANLLDELDLVTISELVHRFGVFSELYSASKGGQCRTPLEFLPCQQVAGNGTSALEAPPLLASPLETPCIMANAVLTSNTKLLKELLLAGGDCNATLESDGRSLLHLALAVSRSSPVTFLLLRHQPQATWDELFVAIANIRWITRLEPATRDLPRNEDWGILCEAVKRKLQNQSEEVLPSGFLFLPLFCGDHTWTSRTLETPSLYEYCSLALLQALSVTPRSYGHQRSLVALVCFMLGRRNSIGRRETDVFEAASVAAAAATNDELFGLLLNSLAPISHCAISGKLSIRVRNGFVPTDRFIADTITDAIYFPERLGYCSPVLLSLFRFRDGEVRAMAMMDVGYRPDTLCLRKAIESRSLDLIRAIIARQPLLRPANLVDDEGPLYVAVRIGDGDILQLLLDAGVRSYEVGSKVALCLAIKNGHEDMVNILIAAKMGIHCPAITSGQRTALQQAIESTDFRTIDKLLEAGADIDQSPAPMFGATALQFAIISNNIGIVKKLIERGADINATGSRIGGRTALEAAAEYGRGDIAQMLLGLGFDTTSPQGRLAYAKAVAYAKHKGHFILEGMLRKHRPWTRLDWRLERNLRYDKRSGSFV</sequence>
<evidence type="ECO:0000313" key="5">
    <source>
        <dbReference type="Proteomes" id="UP001239445"/>
    </source>
</evidence>
<protein>
    <submittedName>
        <fullName evidence="4">Ankyrin repeat-containing domain protein</fullName>
    </submittedName>
</protein>
<name>A0AAJ0B4L1_9PEZI</name>
<keyword evidence="1" id="KW-0677">Repeat</keyword>
<keyword evidence="5" id="KW-1185">Reference proteome</keyword>
<proteinExistence type="predicted"/>